<keyword evidence="2" id="KW-1185">Reference proteome</keyword>
<sequence length="68" mass="7771">MDLENASEEEDSETAVKYGPVELVIDEEDADHLLDELRPEDQGIRADDPEFNAAYDYEWTKGRVRGRG</sequence>
<evidence type="ECO:0000313" key="2">
    <source>
        <dbReference type="Proteomes" id="UP001381693"/>
    </source>
</evidence>
<reference evidence="1 2" key="1">
    <citation type="submission" date="2023-11" db="EMBL/GenBank/DDBJ databases">
        <title>Halocaridina rubra genome assembly.</title>
        <authorList>
            <person name="Smith C."/>
        </authorList>
    </citation>
    <scope>NUCLEOTIDE SEQUENCE [LARGE SCALE GENOMIC DNA]</scope>
    <source>
        <strain evidence="1">EP-1</strain>
        <tissue evidence="1">Whole</tissue>
    </source>
</reference>
<feature type="non-terminal residue" evidence="1">
    <location>
        <position position="68"/>
    </location>
</feature>
<dbReference type="Proteomes" id="UP001381693">
    <property type="component" value="Unassembled WGS sequence"/>
</dbReference>
<comment type="caution">
    <text evidence="1">The sequence shown here is derived from an EMBL/GenBank/DDBJ whole genome shotgun (WGS) entry which is preliminary data.</text>
</comment>
<dbReference type="EMBL" id="JAXCGZ010003844">
    <property type="protein sequence ID" value="KAK7082933.1"/>
    <property type="molecule type" value="Genomic_DNA"/>
</dbReference>
<evidence type="ECO:0000313" key="1">
    <source>
        <dbReference type="EMBL" id="KAK7082933.1"/>
    </source>
</evidence>
<dbReference type="AlphaFoldDB" id="A0AAN8XN71"/>
<organism evidence="1 2">
    <name type="scientific">Halocaridina rubra</name>
    <name type="common">Hawaiian red shrimp</name>
    <dbReference type="NCBI Taxonomy" id="373956"/>
    <lineage>
        <taxon>Eukaryota</taxon>
        <taxon>Metazoa</taxon>
        <taxon>Ecdysozoa</taxon>
        <taxon>Arthropoda</taxon>
        <taxon>Crustacea</taxon>
        <taxon>Multicrustacea</taxon>
        <taxon>Malacostraca</taxon>
        <taxon>Eumalacostraca</taxon>
        <taxon>Eucarida</taxon>
        <taxon>Decapoda</taxon>
        <taxon>Pleocyemata</taxon>
        <taxon>Caridea</taxon>
        <taxon>Atyoidea</taxon>
        <taxon>Atyidae</taxon>
        <taxon>Halocaridina</taxon>
    </lineage>
</organism>
<accession>A0AAN8XN71</accession>
<protein>
    <submittedName>
        <fullName evidence="1">Uncharacterized protein</fullName>
    </submittedName>
</protein>
<proteinExistence type="predicted"/>
<name>A0AAN8XN71_HALRR</name>
<gene>
    <name evidence="1" type="ORF">SK128_021936</name>
</gene>